<proteinExistence type="predicted"/>
<accession>A0A1K2IV52</accession>
<dbReference type="Gene3D" id="2.60.40.3620">
    <property type="match status" value="2"/>
</dbReference>
<dbReference type="InterPro" id="IPR025970">
    <property type="entry name" value="SusE"/>
</dbReference>
<sequence length="344" mass="36760">MKNIIKFLFAAVAIMMVWSCEKDEDQAVLSLKSEPTLKASATALSLTSANANNNAINFTITPAEYTPAVETTNVLQFAVTGTSFSPLKEAGLSSGVLSKSYTVIEFNALMLSLGLPTGVASNVDVRLKTTVGKGIPVYSAVQKISVNPYALISYIYAPGKYQGWDPGTANTLMSPTSNGIYIGYIKFLATADNGLSFKITPQKNWDNSYGTNSQFSSGVNTIPILYNTGGDIVAPGLGYYQATVDTNANTLKMIPYQMSLIGSATPGGDWSTDIDMVWDNTQLKWTATATFLAGEFKFRLNHDWSQPNWGGSGGNASTSGGNLAISAGQHTITFDPYALTYTIN</sequence>
<feature type="domain" description="SusE outer membrane protein" evidence="1">
    <location>
        <begin position="22"/>
        <end position="128"/>
    </location>
</feature>
<reference evidence="3" key="1">
    <citation type="submission" date="2016-10" db="EMBL/GenBank/DDBJ databases">
        <authorList>
            <person name="Varghese N."/>
            <person name="Submissions S."/>
        </authorList>
    </citation>
    <scope>NUCLEOTIDE SEQUENCE [LARGE SCALE GENOMIC DNA]</scope>
    <source>
        <strain evidence="3">SUR2</strain>
    </source>
</reference>
<organism evidence="2 3">
    <name type="scientific">Chryseobacterium limigenitum</name>
    <dbReference type="NCBI Taxonomy" id="1612149"/>
    <lineage>
        <taxon>Bacteria</taxon>
        <taxon>Pseudomonadati</taxon>
        <taxon>Bacteroidota</taxon>
        <taxon>Flavobacteriia</taxon>
        <taxon>Flavobacteriales</taxon>
        <taxon>Weeksellaceae</taxon>
        <taxon>Chryseobacterium group</taxon>
        <taxon>Chryseobacterium</taxon>
    </lineage>
</organism>
<dbReference type="STRING" id="1612149.SAMN05216324_11567"/>
<dbReference type="Proteomes" id="UP000182034">
    <property type="component" value="Unassembled WGS sequence"/>
</dbReference>
<dbReference type="OrthoDB" id="975117at2"/>
<evidence type="ECO:0000259" key="1">
    <source>
        <dbReference type="Pfam" id="PF14292"/>
    </source>
</evidence>
<evidence type="ECO:0000313" key="2">
    <source>
        <dbReference type="EMBL" id="SFZ96072.1"/>
    </source>
</evidence>
<dbReference type="AlphaFoldDB" id="A0A1K2IV52"/>
<protein>
    <submittedName>
        <fullName evidence="2">SusE outer membrane protein</fullName>
    </submittedName>
</protein>
<dbReference type="Pfam" id="PF14292">
    <property type="entry name" value="SusE"/>
    <property type="match status" value="1"/>
</dbReference>
<gene>
    <name evidence="2" type="ORF">SAMN05216324_11567</name>
</gene>
<dbReference type="RefSeq" id="WP_072411626.1">
    <property type="nucleotide sequence ID" value="NZ_FPKW01000015.1"/>
</dbReference>
<keyword evidence="3" id="KW-1185">Reference proteome</keyword>
<dbReference type="EMBL" id="FPKW01000015">
    <property type="protein sequence ID" value="SFZ96072.1"/>
    <property type="molecule type" value="Genomic_DNA"/>
</dbReference>
<evidence type="ECO:0000313" key="3">
    <source>
        <dbReference type="Proteomes" id="UP000182034"/>
    </source>
</evidence>
<name>A0A1K2IV52_9FLAO</name>
<dbReference type="CDD" id="cd12967">
    <property type="entry name" value="CBM_SusE-F_like_u1"/>
    <property type="match status" value="1"/>
</dbReference>